<keyword evidence="3 6" id="KW-0067">ATP-binding</keyword>
<dbReference type="STRING" id="745531.A0A0C3S8C2"/>
<dbReference type="PIRSF" id="PIRSF006806">
    <property type="entry name" value="FTHF_cligase"/>
    <property type="match status" value="1"/>
</dbReference>
<gene>
    <name evidence="8" type="ORF">PHLGIDRAFT_105853</name>
</gene>
<dbReference type="InterPro" id="IPR024185">
    <property type="entry name" value="FTHF_cligase-like_sf"/>
</dbReference>
<keyword evidence="9" id="KW-1185">Reference proteome</keyword>
<evidence type="ECO:0000256" key="1">
    <source>
        <dbReference type="ARBA" id="ARBA00010638"/>
    </source>
</evidence>
<dbReference type="PANTHER" id="PTHR23407:SF1">
    <property type="entry name" value="5-FORMYLTETRAHYDROFOLATE CYCLO-LIGASE"/>
    <property type="match status" value="1"/>
</dbReference>
<comment type="catalytic activity">
    <reaction evidence="4 7">
        <text>(6S)-5-formyl-5,6,7,8-tetrahydrofolate + ATP = (6R)-5,10-methenyltetrahydrofolate + ADP + phosphate</text>
        <dbReference type="Rhea" id="RHEA:10488"/>
        <dbReference type="ChEBI" id="CHEBI:30616"/>
        <dbReference type="ChEBI" id="CHEBI:43474"/>
        <dbReference type="ChEBI" id="CHEBI:57455"/>
        <dbReference type="ChEBI" id="CHEBI:57457"/>
        <dbReference type="ChEBI" id="CHEBI:456216"/>
        <dbReference type="EC" id="6.3.3.2"/>
    </reaction>
</comment>
<dbReference type="GO" id="GO:0005524">
    <property type="term" value="F:ATP binding"/>
    <property type="evidence" value="ECO:0007669"/>
    <property type="project" value="UniProtKB-KW"/>
</dbReference>
<dbReference type="EC" id="6.3.3.2" evidence="5 7"/>
<dbReference type="GO" id="GO:0005739">
    <property type="term" value="C:mitochondrion"/>
    <property type="evidence" value="ECO:0007669"/>
    <property type="project" value="TreeGrafter"/>
</dbReference>
<dbReference type="InterPro" id="IPR037171">
    <property type="entry name" value="NagB/RpiA_transferase-like"/>
</dbReference>
<feature type="binding site" evidence="6">
    <location>
        <position position="54"/>
    </location>
    <ligand>
        <name>substrate</name>
    </ligand>
</feature>
<proteinExistence type="inferred from homology"/>
<reference evidence="8 9" key="1">
    <citation type="journal article" date="2014" name="PLoS Genet.">
        <title>Analysis of the Phlebiopsis gigantea genome, transcriptome and secretome provides insight into its pioneer colonization strategies of wood.</title>
        <authorList>
            <person name="Hori C."/>
            <person name="Ishida T."/>
            <person name="Igarashi K."/>
            <person name="Samejima M."/>
            <person name="Suzuki H."/>
            <person name="Master E."/>
            <person name="Ferreira P."/>
            <person name="Ruiz-Duenas F.J."/>
            <person name="Held B."/>
            <person name="Canessa P."/>
            <person name="Larrondo L.F."/>
            <person name="Schmoll M."/>
            <person name="Druzhinina I.S."/>
            <person name="Kubicek C.P."/>
            <person name="Gaskell J.A."/>
            <person name="Kersten P."/>
            <person name="St John F."/>
            <person name="Glasner J."/>
            <person name="Sabat G."/>
            <person name="Splinter BonDurant S."/>
            <person name="Syed K."/>
            <person name="Yadav J."/>
            <person name="Mgbeahuruike A.C."/>
            <person name="Kovalchuk A."/>
            <person name="Asiegbu F.O."/>
            <person name="Lackner G."/>
            <person name="Hoffmeister D."/>
            <person name="Rencoret J."/>
            <person name="Gutierrez A."/>
            <person name="Sun H."/>
            <person name="Lindquist E."/>
            <person name="Barry K."/>
            <person name="Riley R."/>
            <person name="Grigoriev I.V."/>
            <person name="Henrissat B."/>
            <person name="Kues U."/>
            <person name="Berka R.M."/>
            <person name="Martinez A.T."/>
            <person name="Covert S.F."/>
            <person name="Blanchette R.A."/>
            <person name="Cullen D."/>
        </authorList>
    </citation>
    <scope>NUCLEOTIDE SEQUENCE [LARGE SCALE GENOMIC DNA]</scope>
    <source>
        <strain evidence="8 9">11061_1 CR5-6</strain>
    </source>
</reference>
<dbReference type="NCBIfam" id="TIGR02727">
    <property type="entry name" value="MTHFS_bact"/>
    <property type="match status" value="1"/>
</dbReference>
<protein>
    <recommendedName>
        <fullName evidence="5 7">5-formyltetrahydrofolate cyclo-ligase</fullName>
        <ecNumber evidence="5 7">6.3.3.2</ecNumber>
    </recommendedName>
</protein>
<dbReference type="Gene3D" id="3.40.50.10420">
    <property type="entry name" value="NagB/RpiA/CoA transferase-like"/>
    <property type="match status" value="1"/>
</dbReference>
<keyword evidence="7" id="KW-0460">Magnesium</keyword>
<dbReference type="AlphaFoldDB" id="A0A0C3S8C2"/>
<dbReference type="GO" id="GO:0046872">
    <property type="term" value="F:metal ion binding"/>
    <property type="evidence" value="ECO:0007669"/>
    <property type="project" value="UniProtKB-KW"/>
</dbReference>
<keyword evidence="7" id="KW-0479">Metal-binding</keyword>
<evidence type="ECO:0000256" key="7">
    <source>
        <dbReference type="RuleBase" id="RU361279"/>
    </source>
</evidence>
<organism evidence="8 9">
    <name type="scientific">Phlebiopsis gigantea (strain 11061_1 CR5-6)</name>
    <name type="common">White-rot fungus</name>
    <name type="synonym">Peniophora gigantea</name>
    <dbReference type="NCBI Taxonomy" id="745531"/>
    <lineage>
        <taxon>Eukaryota</taxon>
        <taxon>Fungi</taxon>
        <taxon>Dikarya</taxon>
        <taxon>Basidiomycota</taxon>
        <taxon>Agaricomycotina</taxon>
        <taxon>Agaricomycetes</taxon>
        <taxon>Polyporales</taxon>
        <taxon>Phanerochaetaceae</taxon>
        <taxon>Phlebiopsis</taxon>
    </lineage>
</organism>
<dbReference type="EMBL" id="KN840500">
    <property type="protein sequence ID" value="KIP07277.1"/>
    <property type="molecule type" value="Genomic_DNA"/>
</dbReference>
<evidence type="ECO:0000256" key="2">
    <source>
        <dbReference type="ARBA" id="ARBA00022741"/>
    </source>
</evidence>
<accession>A0A0C3S8C2</accession>
<dbReference type="GO" id="GO:0030272">
    <property type="term" value="F:5-formyltetrahydrofolate cyclo-ligase activity"/>
    <property type="evidence" value="ECO:0007669"/>
    <property type="project" value="UniProtKB-EC"/>
</dbReference>
<dbReference type="GO" id="GO:0035999">
    <property type="term" value="P:tetrahydrofolate interconversion"/>
    <property type="evidence" value="ECO:0007669"/>
    <property type="project" value="TreeGrafter"/>
</dbReference>
<evidence type="ECO:0000313" key="9">
    <source>
        <dbReference type="Proteomes" id="UP000053257"/>
    </source>
</evidence>
<evidence type="ECO:0000256" key="4">
    <source>
        <dbReference type="ARBA" id="ARBA00036539"/>
    </source>
</evidence>
<dbReference type="OrthoDB" id="2015992at2759"/>
<dbReference type="HOGENOM" id="CLU_066245_2_1_1"/>
<dbReference type="InterPro" id="IPR002698">
    <property type="entry name" value="FTHF_cligase"/>
</dbReference>
<evidence type="ECO:0000256" key="3">
    <source>
        <dbReference type="ARBA" id="ARBA00022840"/>
    </source>
</evidence>
<name>A0A0C3S8C2_PHLG1</name>
<feature type="binding site" evidence="6">
    <location>
        <begin position="8"/>
        <end position="12"/>
    </location>
    <ligand>
        <name>ATP</name>
        <dbReference type="ChEBI" id="CHEBI:30616"/>
    </ligand>
</feature>
<evidence type="ECO:0000313" key="8">
    <source>
        <dbReference type="EMBL" id="KIP07277.1"/>
    </source>
</evidence>
<comment type="similarity">
    <text evidence="1 7">Belongs to the 5-formyltetrahydrofolate cyclo-ligase family.</text>
</comment>
<comment type="cofactor">
    <cofactor evidence="7">
        <name>Mg(2+)</name>
        <dbReference type="ChEBI" id="CHEBI:18420"/>
    </cofactor>
</comment>
<dbReference type="PANTHER" id="PTHR23407">
    <property type="entry name" value="ATPASE INHIBITOR/5-FORMYLTETRAHYDROFOLATE CYCLO-LIGASE"/>
    <property type="match status" value="1"/>
</dbReference>
<feature type="binding site" evidence="6">
    <location>
        <begin position="150"/>
        <end position="158"/>
    </location>
    <ligand>
        <name>ATP</name>
        <dbReference type="ChEBI" id="CHEBI:30616"/>
    </ligand>
</feature>
<evidence type="ECO:0000256" key="5">
    <source>
        <dbReference type="ARBA" id="ARBA00038966"/>
    </source>
</evidence>
<dbReference type="GO" id="GO:0009396">
    <property type="term" value="P:folic acid-containing compound biosynthetic process"/>
    <property type="evidence" value="ECO:0007669"/>
    <property type="project" value="TreeGrafter"/>
</dbReference>
<sequence>MATLQTSKRALRKSLSAALRTLAPADVQRQSELVIKRLVNSPFFQQSKCVSCYLSMPSGELDTSSLVAEIIRSGKTLFVPKIKSTSEGQMDFLRVHGEQDLSTFPAGPWGIKEPDYEWQGARRQSVLDSPGESLDLILLPAVAFDRSLSRLGHGKGYYDRFISAYAAAHDGRRPLLVGLALREQVLAPGEVPMGEWDWKVDGIVSPDAIYGIRGDPLHTVNEEGGLRRMAS</sequence>
<dbReference type="SUPFAM" id="SSF100950">
    <property type="entry name" value="NagB/RpiA/CoA transferase-like"/>
    <property type="match status" value="1"/>
</dbReference>
<keyword evidence="2 6" id="KW-0547">Nucleotide-binding</keyword>
<evidence type="ECO:0000256" key="6">
    <source>
        <dbReference type="PIRSR" id="PIRSR006806-1"/>
    </source>
</evidence>
<dbReference type="Pfam" id="PF01812">
    <property type="entry name" value="5-FTHF_cyc-lig"/>
    <property type="match status" value="1"/>
</dbReference>
<dbReference type="Proteomes" id="UP000053257">
    <property type="component" value="Unassembled WGS sequence"/>
</dbReference>
<feature type="binding site" evidence="6">
    <location>
        <position position="60"/>
    </location>
    <ligand>
        <name>substrate</name>
    </ligand>
</feature>